<evidence type="ECO:0000313" key="2">
    <source>
        <dbReference type="EMBL" id="GAH40679.1"/>
    </source>
</evidence>
<dbReference type="GO" id="GO:0071713">
    <property type="term" value="F:para-aminobenzoyl-glutamate hydrolase activity"/>
    <property type="evidence" value="ECO:0007669"/>
    <property type="project" value="TreeGrafter"/>
</dbReference>
<proteinExistence type="predicted"/>
<dbReference type="PANTHER" id="PTHR30575">
    <property type="entry name" value="PEPTIDASE M20"/>
    <property type="match status" value="1"/>
</dbReference>
<accession>X1GGE3</accession>
<dbReference type="InterPro" id="IPR036264">
    <property type="entry name" value="Bact_exopeptidase_dim_dom"/>
</dbReference>
<name>X1GGE3_9ZZZZ</name>
<reference evidence="2" key="1">
    <citation type="journal article" date="2014" name="Front. Microbiol.">
        <title>High frequency of phylogenetically diverse reductive dehalogenase-homologous genes in deep subseafloor sedimentary metagenomes.</title>
        <authorList>
            <person name="Kawai M."/>
            <person name="Futagami T."/>
            <person name="Toyoda A."/>
            <person name="Takaki Y."/>
            <person name="Nishi S."/>
            <person name="Hori S."/>
            <person name="Arai W."/>
            <person name="Tsubouchi T."/>
            <person name="Morono Y."/>
            <person name="Uchiyama I."/>
            <person name="Ito T."/>
            <person name="Fujiyama A."/>
            <person name="Inagaki F."/>
            <person name="Takami H."/>
        </authorList>
    </citation>
    <scope>NUCLEOTIDE SEQUENCE</scope>
    <source>
        <strain evidence="2">Expedition CK06-06</strain>
    </source>
</reference>
<dbReference type="SUPFAM" id="SSF53187">
    <property type="entry name" value="Zn-dependent exopeptidases"/>
    <property type="match status" value="1"/>
</dbReference>
<dbReference type="GO" id="GO:0005737">
    <property type="term" value="C:cytoplasm"/>
    <property type="evidence" value="ECO:0007669"/>
    <property type="project" value="TreeGrafter"/>
</dbReference>
<dbReference type="InterPro" id="IPR052030">
    <property type="entry name" value="Peptidase_M20/M20A_hydrolases"/>
</dbReference>
<dbReference type="GO" id="GO:0016805">
    <property type="term" value="F:dipeptidase activity"/>
    <property type="evidence" value="ECO:0007669"/>
    <property type="project" value="TreeGrafter"/>
</dbReference>
<dbReference type="SUPFAM" id="SSF55031">
    <property type="entry name" value="Bacterial exopeptidase dimerisation domain"/>
    <property type="match status" value="1"/>
</dbReference>
<comment type="caution">
    <text evidence="2">The sequence shown here is derived from an EMBL/GenBank/DDBJ whole genome shotgun (WGS) entry which is preliminary data.</text>
</comment>
<feature type="non-terminal residue" evidence="2">
    <location>
        <position position="1"/>
    </location>
</feature>
<dbReference type="PANTHER" id="PTHR30575:SF0">
    <property type="entry name" value="XAA-ARG DIPEPTIDASE"/>
    <property type="match status" value="1"/>
</dbReference>
<dbReference type="EMBL" id="BARU01013772">
    <property type="protein sequence ID" value="GAH40679.1"/>
    <property type="molecule type" value="Genomic_DNA"/>
</dbReference>
<organism evidence="2">
    <name type="scientific">marine sediment metagenome</name>
    <dbReference type="NCBI Taxonomy" id="412755"/>
    <lineage>
        <taxon>unclassified sequences</taxon>
        <taxon>metagenomes</taxon>
        <taxon>ecological metagenomes</taxon>
    </lineage>
</organism>
<dbReference type="Gene3D" id="3.30.70.360">
    <property type="match status" value="1"/>
</dbReference>
<dbReference type="Pfam" id="PF07687">
    <property type="entry name" value="M20_dimer"/>
    <property type="match status" value="1"/>
</dbReference>
<dbReference type="Gene3D" id="3.40.630.10">
    <property type="entry name" value="Zn peptidases"/>
    <property type="match status" value="1"/>
</dbReference>
<sequence>EFALVKDTMEKNNIPGTIKYFGCPAEETLVGKVFMVRDGYFDGLDACLGEHPGSMNTASLRSGNAMNSVKFEFFGKASHSAGSPEKGISAMDGVELMNIGVNYMREHVVQETRMHYVVEEGGVQPNVVPPYARVWYYVRAPRRELVDKYYQRLLKMADGADLMALTTHKVEFLTGVHNGLPNRPLAE</sequence>
<feature type="non-terminal residue" evidence="2">
    <location>
        <position position="187"/>
    </location>
</feature>
<protein>
    <recommendedName>
        <fullName evidence="1">Peptidase M20 dimerisation domain-containing protein</fullName>
    </recommendedName>
</protein>
<dbReference type="GO" id="GO:0046657">
    <property type="term" value="P:folic acid catabolic process"/>
    <property type="evidence" value="ECO:0007669"/>
    <property type="project" value="TreeGrafter"/>
</dbReference>
<dbReference type="AlphaFoldDB" id="X1GGE3"/>
<dbReference type="InterPro" id="IPR011650">
    <property type="entry name" value="Peptidase_M20_dimer"/>
</dbReference>
<feature type="domain" description="Peptidase M20 dimerisation" evidence="1">
    <location>
        <begin position="68"/>
        <end position="153"/>
    </location>
</feature>
<evidence type="ECO:0000259" key="1">
    <source>
        <dbReference type="Pfam" id="PF07687"/>
    </source>
</evidence>
<gene>
    <name evidence="2" type="ORF">S03H2_24674</name>
</gene>